<dbReference type="STRING" id="329885.A0A4U0UR26"/>
<reference evidence="2" key="2">
    <citation type="submission" date="2023-06" db="EMBL/GenBank/DDBJ databases">
        <title>Black Yeasts Isolated from many extreme environments.</title>
        <authorList>
            <person name="Coleine C."/>
            <person name="Stajich J.E."/>
            <person name="Selbmann L."/>
        </authorList>
    </citation>
    <scope>NUCLEOTIDE SEQUENCE</scope>
    <source>
        <strain evidence="2">CCFEE 5200</strain>
    </source>
</reference>
<evidence type="ECO:0000313" key="3">
    <source>
        <dbReference type="EMBL" id="TKA38431.1"/>
    </source>
</evidence>
<dbReference type="PANTHER" id="PTHR28266:SF1">
    <property type="entry name" value="LARGE RIBOSOMAL SUBUNIT PROTEIN ML58"/>
    <property type="match status" value="1"/>
</dbReference>
<feature type="region of interest" description="Disordered" evidence="1">
    <location>
        <begin position="190"/>
        <end position="214"/>
    </location>
</feature>
<dbReference type="PANTHER" id="PTHR28266">
    <property type="entry name" value="54S RIBOSOMAL PROTEIN L20, MITOCHONDRIAL"/>
    <property type="match status" value="1"/>
</dbReference>
<reference evidence="3 4" key="1">
    <citation type="submission" date="2017-03" db="EMBL/GenBank/DDBJ databases">
        <title>Genomes of endolithic fungi from Antarctica.</title>
        <authorList>
            <person name="Coleine C."/>
            <person name="Masonjones S."/>
            <person name="Stajich J.E."/>
        </authorList>
    </citation>
    <scope>NUCLEOTIDE SEQUENCE [LARGE SCALE GENOMIC DNA]</scope>
    <source>
        <strain evidence="3 4">CCFEE 5311</strain>
    </source>
</reference>
<evidence type="ECO:0000256" key="1">
    <source>
        <dbReference type="SAM" id="MobiDB-lite"/>
    </source>
</evidence>
<dbReference type="InterPro" id="IPR024388">
    <property type="entry name" value="Ribosomal_mL58"/>
</dbReference>
<organism evidence="3 4">
    <name type="scientific">Friedmanniomyces endolithicus</name>
    <dbReference type="NCBI Taxonomy" id="329885"/>
    <lineage>
        <taxon>Eukaryota</taxon>
        <taxon>Fungi</taxon>
        <taxon>Dikarya</taxon>
        <taxon>Ascomycota</taxon>
        <taxon>Pezizomycotina</taxon>
        <taxon>Dothideomycetes</taxon>
        <taxon>Dothideomycetidae</taxon>
        <taxon>Mycosphaerellales</taxon>
        <taxon>Teratosphaeriaceae</taxon>
        <taxon>Friedmanniomyces</taxon>
    </lineage>
</organism>
<dbReference type="GO" id="GO:0003735">
    <property type="term" value="F:structural constituent of ribosome"/>
    <property type="evidence" value="ECO:0007669"/>
    <property type="project" value="TreeGrafter"/>
</dbReference>
<name>A0A4U0UR26_9PEZI</name>
<dbReference type="AlphaFoldDB" id="A0A4U0UR26"/>
<dbReference type="Pfam" id="PF12824">
    <property type="entry name" value="MRP-L20"/>
    <property type="match status" value="1"/>
</dbReference>
<gene>
    <name evidence="3" type="ORF">B0A54_10722</name>
    <name evidence="2" type="ORF">LTR91_021306</name>
</gene>
<proteinExistence type="predicted"/>
<protein>
    <submittedName>
        <fullName evidence="3">Uncharacterized protein</fullName>
    </submittedName>
</protein>
<dbReference type="EMBL" id="JAUJLE010000376">
    <property type="protein sequence ID" value="KAK0958505.1"/>
    <property type="molecule type" value="Genomic_DNA"/>
</dbReference>
<dbReference type="GO" id="GO:0005762">
    <property type="term" value="C:mitochondrial large ribosomal subunit"/>
    <property type="evidence" value="ECO:0007669"/>
    <property type="project" value="TreeGrafter"/>
</dbReference>
<feature type="region of interest" description="Disordered" evidence="1">
    <location>
        <begin position="91"/>
        <end position="132"/>
    </location>
</feature>
<dbReference type="OrthoDB" id="6021263at2759"/>
<dbReference type="EMBL" id="NAJP01000045">
    <property type="protein sequence ID" value="TKA38431.1"/>
    <property type="molecule type" value="Genomic_DNA"/>
</dbReference>
<evidence type="ECO:0000313" key="4">
    <source>
        <dbReference type="Proteomes" id="UP000310066"/>
    </source>
</evidence>
<comment type="caution">
    <text evidence="3">The sequence shown here is derived from an EMBL/GenBank/DDBJ whole genome shotgun (WGS) entry which is preliminary data.</text>
</comment>
<dbReference type="Proteomes" id="UP001175353">
    <property type="component" value="Unassembled WGS sequence"/>
</dbReference>
<sequence length="214" mass="24611">MASTILVRTLRPSASTIESSGYICQACRRHESTYRRTRKALRVKPDPSFLPSKTETQDHIIFNPPPSVANVYHTPSLFLPSSDPRRRLHTRASIPSAATPAATAPSSTVAKESVEKRAVPSSVRPEYQKKYHVTPEQVEEIRRLRKEDPRKWTRVRLAEKFECSQFFVSLCCAAPEVKAEQDRQLEEIKQRWGRRKSEARDARQERKKLWGQDA</sequence>
<keyword evidence="5" id="KW-1185">Reference proteome</keyword>
<evidence type="ECO:0000313" key="2">
    <source>
        <dbReference type="EMBL" id="KAK0958505.1"/>
    </source>
</evidence>
<evidence type="ECO:0000313" key="5">
    <source>
        <dbReference type="Proteomes" id="UP001175353"/>
    </source>
</evidence>
<accession>A0A4U0UR26</accession>
<feature type="compositionally biased region" description="Low complexity" evidence="1">
    <location>
        <begin position="92"/>
        <end position="110"/>
    </location>
</feature>
<dbReference type="Proteomes" id="UP000310066">
    <property type="component" value="Unassembled WGS sequence"/>
</dbReference>